<protein>
    <submittedName>
        <fullName evidence="1">Uncharacterized protein</fullName>
    </submittedName>
</protein>
<evidence type="ECO:0000313" key="2">
    <source>
        <dbReference type="Proteomes" id="UP000280104"/>
    </source>
</evidence>
<evidence type="ECO:0000313" key="1">
    <source>
        <dbReference type="EMBL" id="SPT17950.1"/>
    </source>
</evidence>
<reference evidence="1 2" key="1">
    <citation type="submission" date="2018-05" db="EMBL/GenBank/DDBJ databases">
        <authorList>
            <person name="Thind KAUR A."/>
        </authorList>
    </citation>
    <scope>NUCLEOTIDE SEQUENCE [LARGE SCALE GENOMIC DNA]</scope>
</reference>
<dbReference type="AlphaFoldDB" id="A0A7H4LH62"/>
<proteinExistence type="predicted"/>
<organism evidence="1 2">
    <name type="scientific">Triticum aestivum</name>
    <name type="common">Wheat</name>
    <dbReference type="NCBI Taxonomy" id="4565"/>
    <lineage>
        <taxon>Eukaryota</taxon>
        <taxon>Viridiplantae</taxon>
        <taxon>Streptophyta</taxon>
        <taxon>Embryophyta</taxon>
        <taxon>Tracheophyta</taxon>
        <taxon>Spermatophyta</taxon>
        <taxon>Magnoliopsida</taxon>
        <taxon>Liliopsida</taxon>
        <taxon>Poales</taxon>
        <taxon>Poaceae</taxon>
        <taxon>BOP clade</taxon>
        <taxon>Pooideae</taxon>
        <taxon>Triticodae</taxon>
        <taxon>Triticeae</taxon>
        <taxon>Triticinae</taxon>
        <taxon>Triticum</taxon>
    </lineage>
</organism>
<accession>A0A7H4LH62</accession>
<sequence>MGAAKYHIPVEPILPKATVEAIYGNLRRLHDDVLRREKSLIASKNPGYLLYVVNMSQQRLYVDTFPAEKFFLRFDYIFDMFHLKKLDFTFVRLFALYMNYIIRIEQIPYISVADSYFMHESFLAVCKKHHEYASNYIADFMVGNKDKETIIVPYHPRRARRPHHPLPPILPRSLLGLVKNMTKKDYTHIKSVLDSAIFSYGLRGGEITTRKTRNRAPAFGHKTDFCCIHQPSGTLSDGFYVLHHMLEYKRDQQNLRMSPRSGNAHILQWAKNLGDIPDHRLRVEFYHIQRELSQIIMKEVLEKTGMFYEEGQMSREDVRTRVAAQRLDLKPFTALGDYLPDLDGWHDMLE</sequence>
<dbReference type="EMBL" id="LS480641">
    <property type="protein sequence ID" value="SPT17950.1"/>
    <property type="molecule type" value="Genomic_DNA"/>
</dbReference>
<gene>
    <name evidence="1" type="ORF">CAMPLR22A2D_LOCUS2560</name>
</gene>
<dbReference type="Proteomes" id="UP000280104">
    <property type="component" value="Chromosome II"/>
</dbReference>
<name>A0A7H4LH62_WHEAT</name>